<protein>
    <recommendedName>
        <fullName evidence="4">Secreted protein</fullName>
    </recommendedName>
</protein>
<keyword evidence="1" id="KW-0812">Transmembrane</keyword>
<feature type="transmembrane region" description="Helical" evidence="1">
    <location>
        <begin position="66"/>
        <end position="88"/>
    </location>
</feature>
<keyword evidence="1" id="KW-1133">Transmembrane helix</keyword>
<reference evidence="2 3" key="1">
    <citation type="submission" date="2013-12" db="EMBL/GenBank/DDBJ databases">
        <title>The Genome Sequence of Candida albicans P78048.</title>
        <authorList>
            <consortium name="The Broad Institute Genome Sequencing Platform"/>
            <consortium name="The Broad Institute Genome Sequencing Center for Infectious Disease"/>
            <person name="Cuomo C."/>
            <person name="Bennett R."/>
            <person name="Hirakawa M."/>
            <person name="Noverr M."/>
            <person name="Mitchell A."/>
            <person name="Young S.K."/>
            <person name="Zeng Q."/>
            <person name="Gargeya S."/>
            <person name="Fitzgerald M."/>
            <person name="Abouelleil A."/>
            <person name="Alvarado L."/>
            <person name="Berlin A.M."/>
            <person name="Chapman S.B."/>
            <person name="Dewar J."/>
            <person name="Goldberg J."/>
            <person name="Griggs A."/>
            <person name="Gujja S."/>
            <person name="Hansen M."/>
            <person name="Howarth C."/>
            <person name="Imamovic A."/>
            <person name="Larimer J."/>
            <person name="McCowan C."/>
            <person name="Murphy C."/>
            <person name="Pearson M."/>
            <person name="Priest M."/>
            <person name="Roberts A."/>
            <person name="Saif S."/>
            <person name="Shea T."/>
            <person name="Sykes S."/>
            <person name="Wortman J."/>
            <person name="Nusbaum C."/>
            <person name="Birren B."/>
        </authorList>
    </citation>
    <scope>NUCLEOTIDE SEQUENCE [LARGE SCALE GENOMIC DNA]</scope>
    <source>
        <strain evidence="2 3">P78048</strain>
    </source>
</reference>
<gene>
    <name evidence="2" type="ORF">MG3_06125</name>
</gene>
<evidence type="ECO:0000313" key="2">
    <source>
        <dbReference type="EMBL" id="KGR01127.1"/>
    </source>
</evidence>
<sequence>MTQNEYWCCWSATVATIYVFIDDSCHLHCIEIGCRLTVSTEHLVIIKQCVAPFFFTLKNVLLKEKIGAVECCCIFFCFFSSFFFLHSLQKHYQRTNFRSIIT</sequence>
<keyword evidence="1" id="KW-0472">Membrane</keyword>
<comment type="caution">
    <text evidence="2">The sequence shown here is derived from an EMBL/GenBank/DDBJ whole genome shotgun (WGS) entry which is preliminary data.</text>
</comment>
<dbReference type="Proteomes" id="UP000030161">
    <property type="component" value="Unassembled WGS sequence"/>
</dbReference>
<accession>A0AB34PN94</accession>
<proteinExistence type="predicted"/>
<evidence type="ECO:0008006" key="4">
    <source>
        <dbReference type="Google" id="ProtNLM"/>
    </source>
</evidence>
<dbReference type="EMBL" id="AJIX01000056">
    <property type="protein sequence ID" value="KGR01127.1"/>
    <property type="molecule type" value="Genomic_DNA"/>
</dbReference>
<evidence type="ECO:0000256" key="1">
    <source>
        <dbReference type="SAM" id="Phobius"/>
    </source>
</evidence>
<name>A0AB34PN94_CANAX</name>
<dbReference type="AlphaFoldDB" id="A0AB34PN94"/>
<organism evidence="2 3">
    <name type="scientific">Candida albicans P78048</name>
    <dbReference type="NCBI Taxonomy" id="1094989"/>
    <lineage>
        <taxon>Eukaryota</taxon>
        <taxon>Fungi</taxon>
        <taxon>Dikarya</taxon>
        <taxon>Ascomycota</taxon>
        <taxon>Saccharomycotina</taxon>
        <taxon>Pichiomycetes</taxon>
        <taxon>Debaryomycetaceae</taxon>
        <taxon>Candida/Lodderomyces clade</taxon>
        <taxon>Candida</taxon>
    </lineage>
</organism>
<evidence type="ECO:0000313" key="3">
    <source>
        <dbReference type="Proteomes" id="UP000030161"/>
    </source>
</evidence>